<dbReference type="SUPFAM" id="SSF53850">
    <property type="entry name" value="Periplasmic binding protein-like II"/>
    <property type="match status" value="1"/>
</dbReference>
<keyword evidence="4" id="KW-1185">Reference proteome</keyword>
<dbReference type="CDD" id="cd08509">
    <property type="entry name" value="PBP2_TmCBP_oligosaccharides_like"/>
    <property type="match status" value="1"/>
</dbReference>
<reference evidence="4" key="1">
    <citation type="submission" date="2018-04" db="EMBL/GenBank/DDBJ databases">
        <authorList>
            <person name="Liu S."/>
            <person name="Wang Z."/>
            <person name="Li J."/>
        </authorList>
    </citation>
    <scope>NUCLEOTIDE SEQUENCE [LARGE SCALE GENOMIC DNA]</scope>
    <source>
        <strain evidence="4">622</strain>
    </source>
</reference>
<dbReference type="PANTHER" id="PTHR30290">
    <property type="entry name" value="PERIPLASMIC BINDING COMPONENT OF ABC TRANSPORTER"/>
    <property type="match status" value="1"/>
</dbReference>
<gene>
    <name evidence="3" type="ORF">DF223_14455</name>
</gene>
<keyword evidence="1" id="KW-0732">Signal</keyword>
<feature type="signal peptide" evidence="1">
    <location>
        <begin position="1"/>
        <end position="27"/>
    </location>
</feature>
<comment type="caution">
    <text evidence="3">The sequence shown here is derived from an EMBL/GenBank/DDBJ whole genome shotgun (WGS) entry which is preliminary data.</text>
</comment>
<dbReference type="InterPro" id="IPR000914">
    <property type="entry name" value="SBP_5_dom"/>
</dbReference>
<dbReference type="Gene3D" id="3.40.190.10">
    <property type="entry name" value="Periplasmic binding protein-like II"/>
    <property type="match status" value="1"/>
</dbReference>
<dbReference type="RefSeq" id="WP_108390037.1">
    <property type="nucleotide sequence ID" value="NZ_CP026949.1"/>
</dbReference>
<evidence type="ECO:0000256" key="1">
    <source>
        <dbReference type="SAM" id="SignalP"/>
    </source>
</evidence>
<proteinExistence type="predicted"/>
<evidence type="ECO:0000259" key="2">
    <source>
        <dbReference type="Pfam" id="PF00496"/>
    </source>
</evidence>
<dbReference type="EMBL" id="QEFB01000018">
    <property type="protein sequence ID" value="PWC04642.1"/>
    <property type="molecule type" value="Genomic_DNA"/>
</dbReference>
<dbReference type="InterPro" id="IPR039424">
    <property type="entry name" value="SBP_5"/>
</dbReference>
<dbReference type="PIRSF" id="PIRSF002741">
    <property type="entry name" value="MppA"/>
    <property type="match status" value="1"/>
</dbReference>
<feature type="domain" description="Solute-binding protein family 5" evidence="2">
    <location>
        <begin position="87"/>
        <end position="457"/>
    </location>
</feature>
<dbReference type="GO" id="GO:0043190">
    <property type="term" value="C:ATP-binding cassette (ABC) transporter complex"/>
    <property type="evidence" value="ECO:0007669"/>
    <property type="project" value="InterPro"/>
</dbReference>
<evidence type="ECO:0000313" key="4">
    <source>
        <dbReference type="Proteomes" id="UP000244962"/>
    </source>
</evidence>
<dbReference type="Proteomes" id="UP000244962">
    <property type="component" value="Unassembled WGS sequence"/>
</dbReference>
<accession>A0A2U1TAC7</accession>
<dbReference type="GO" id="GO:0015833">
    <property type="term" value="P:peptide transport"/>
    <property type="evidence" value="ECO:0007669"/>
    <property type="project" value="TreeGrafter"/>
</dbReference>
<dbReference type="PROSITE" id="PS51257">
    <property type="entry name" value="PROKAR_LIPOPROTEIN"/>
    <property type="match status" value="1"/>
</dbReference>
<dbReference type="Pfam" id="PF00496">
    <property type="entry name" value="SBP_bac_5"/>
    <property type="match status" value="1"/>
</dbReference>
<evidence type="ECO:0000313" key="3">
    <source>
        <dbReference type="EMBL" id="PWC04642.1"/>
    </source>
</evidence>
<dbReference type="Gene3D" id="3.90.76.10">
    <property type="entry name" value="Dipeptide-binding Protein, Domain 1"/>
    <property type="match status" value="1"/>
</dbReference>
<dbReference type="KEGG" id="myl:C3E77_01560"/>
<protein>
    <submittedName>
        <fullName evidence="3">ABC transporter substrate-binding protein</fullName>
    </submittedName>
</protein>
<sequence length="559" mass="60365">MSHAMKRRSASTAGIVLAAALTLTACTAPSGGSDQDSSGDSEVVVYTGVTGDFAENFNPFIEGNLQSTRGVIYEPLFFYNITSGGDPEPLLGESFEFNDDGTELTVTMRDGVEWSDGTPLTAKDVVYTFDLITEIPAFNTAGYDGQAELVDEKTVKFTFPGPSFTDAVSYIGNTAIVPEHIWAEKADPTTDQNAEPIGSGAFTLSEFNSQNYLLEANENYWGGEPEVDTVRYISLTGNQSATDTLLQGKIDLAGIFLPDIDGVFKGTPLKYTNTPLNQTSFFTCSDPAMGCTGPQTDVAVRTAIYNALNRDQLNSLAFSSYNGQMSPTYALLERDDKWIADEFSEPVPGDADVDTAVATLEGAGYTRGSDGVFAKDGERVSLTVQVVTGWTDYIAAIEAAAEQLMEAGIELKPAQVSFQEWTANKSKGNFQLSLDSLGQGVAADPYYLYMRYFHSANTAAVGDTSGQNFARYSNPAVDAAIDTAGSTLDETVKAEQYALIQAEIVRDMPYIPILVNSALTIYNTENVQGWPTEDNMYAYPRPDRAWDNGIVLKTIKPAS</sequence>
<dbReference type="OrthoDB" id="9764591at2"/>
<dbReference type="GO" id="GO:0042597">
    <property type="term" value="C:periplasmic space"/>
    <property type="evidence" value="ECO:0007669"/>
    <property type="project" value="UniProtKB-ARBA"/>
</dbReference>
<dbReference type="GO" id="GO:1904680">
    <property type="term" value="F:peptide transmembrane transporter activity"/>
    <property type="evidence" value="ECO:0007669"/>
    <property type="project" value="TreeGrafter"/>
</dbReference>
<feature type="chain" id="PRO_5039452200" evidence="1">
    <location>
        <begin position="28"/>
        <end position="559"/>
    </location>
</feature>
<dbReference type="InterPro" id="IPR030678">
    <property type="entry name" value="Peptide/Ni-bd"/>
</dbReference>
<name>A0A2U1TAC7_9MICO</name>
<dbReference type="Gene3D" id="3.10.105.10">
    <property type="entry name" value="Dipeptide-binding Protein, Domain 3"/>
    <property type="match status" value="1"/>
</dbReference>
<dbReference type="PANTHER" id="PTHR30290:SF82">
    <property type="entry name" value="ABC-TYPE DIPEPTIDE_OLIGOPEPTIDE TRANSPORT SYSTEM, PERIPLASMIC COMPONENT"/>
    <property type="match status" value="1"/>
</dbReference>
<organism evidence="3 4">
    <name type="scientific">Mycetocola zhujimingii</name>
    <dbReference type="NCBI Taxonomy" id="2079792"/>
    <lineage>
        <taxon>Bacteria</taxon>
        <taxon>Bacillati</taxon>
        <taxon>Actinomycetota</taxon>
        <taxon>Actinomycetes</taxon>
        <taxon>Micrococcales</taxon>
        <taxon>Microbacteriaceae</taxon>
        <taxon>Mycetocola</taxon>
    </lineage>
</organism>
<dbReference type="AlphaFoldDB" id="A0A2U1TAC7"/>